<dbReference type="GO" id="GO:0006351">
    <property type="term" value="P:DNA-templated transcription"/>
    <property type="evidence" value="ECO:0007669"/>
    <property type="project" value="InterPro"/>
</dbReference>
<dbReference type="InterPro" id="IPR006140">
    <property type="entry name" value="D-isomer_DH_NAD-bd"/>
</dbReference>
<evidence type="ECO:0000256" key="7">
    <source>
        <dbReference type="SAM" id="MobiDB-lite"/>
    </source>
</evidence>
<evidence type="ECO:0000256" key="1">
    <source>
        <dbReference type="ARBA" id="ARBA00004123"/>
    </source>
</evidence>
<feature type="compositionally biased region" description="Polar residues" evidence="7">
    <location>
        <begin position="174"/>
        <end position="184"/>
    </location>
</feature>
<dbReference type="PANTHER" id="PTHR47338:SF29">
    <property type="entry name" value="ZN(2)-C6 FUNGAL-TYPE DOMAIN-CONTAINING PROTEIN"/>
    <property type="match status" value="1"/>
</dbReference>
<evidence type="ECO:0000259" key="8">
    <source>
        <dbReference type="PROSITE" id="PS50048"/>
    </source>
</evidence>
<dbReference type="Gene3D" id="3.40.50.720">
    <property type="entry name" value="NAD(P)-binding Rossmann-like Domain"/>
    <property type="match status" value="3"/>
</dbReference>
<feature type="domain" description="Zn(2)-C6 fungal-type" evidence="8">
    <location>
        <begin position="15"/>
        <end position="55"/>
    </location>
</feature>
<dbReference type="GO" id="GO:0005634">
    <property type="term" value="C:nucleus"/>
    <property type="evidence" value="ECO:0007669"/>
    <property type="project" value="UniProtKB-SubCell"/>
</dbReference>
<organism evidence="9 10">
    <name type="scientific">Trichosporon asahii var. asahii (strain ATCC 90039 / CBS 2479 / JCM 2466 / KCTC 7840 / NBRC 103889/ NCYC 2677 / UAMH 7654)</name>
    <name type="common">Yeast</name>
    <dbReference type="NCBI Taxonomy" id="1186058"/>
    <lineage>
        <taxon>Eukaryota</taxon>
        <taxon>Fungi</taxon>
        <taxon>Dikarya</taxon>
        <taxon>Basidiomycota</taxon>
        <taxon>Agaricomycotina</taxon>
        <taxon>Tremellomycetes</taxon>
        <taxon>Trichosporonales</taxon>
        <taxon>Trichosporonaceae</taxon>
        <taxon>Trichosporon</taxon>
    </lineage>
</organism>
<dbReference type="InterPro" id="IPR007219">
    <property type="entry name" value="XnlR_reg_dom"/>
</dbReference>
<feature type="region of interest" description="Disordered" evidence="7">
    <location>
        <begin position="30"/>
        <end position="122"/>
    </location>
</feature>
<dbReference type="InterPro" id="IPR036291">
    <property type="entry name" value="NAD(P)-bd_dom_sf"/>
</dbReference>
<keyword evidence="5" id="KW-0804">Transcription</keyword>
<dbReference type="OrthoDB" id="9991913at2759"/>
<dbReference type="Pfam" id="PF00172">
    <property type="entry name" value="Zn_clus"/>
    <property type="match status" value="1"/>
</dbReference>
<name>J6F1P4_TRIAS</name>
<evidence type="ECO:0000256" key="3">
    <source>
        <dbReference type="ARBA" id="ARBA00023002"/>
    </source>
</evidence>
<dbReference type="AlphaFoldDB" id="J6F1P4"/>
<feature type="compositionally biased region" description="Low complexity" evidence="7">
    <location>
        <begin position="87"/>
        <end position="113"/>
    </location>
</feature>
<dbReference type="SUPFAM" id="SSF51735">
    <property type="entry name" value="NAD(P)-binding Rossmann-fold domains"/>
    <property type="match status" value="1"/>
</dbReference>
<feature type="region of interest" description="Disordered" evidence="7">
    <location>
        <begin position="146"/>
        <end position="206"/>
    </location>
</feature>
<dbReference type="PANTHER" id="PTHR47338">
    <property type="entry name" value="ZN(II)2CYS6 TRANSCRIPTION FACTOR (EUROFUNG)-RELATED"/>
    <property type="match status" value="1"/>
</dbReference>
<dbReference type="RefSeq" id="XP_014180240.1">
    <property type="nucleotide sequence ID" value="XM_014324765.1"/>
</dbReference>
<dbReference type="PROSITE" id="PS50048">
    <property type="entry name" value="ZN2_CY6_FUNGAL_2"/>
    <property type="match status" value="1"/>
</dbReference>
<dbReference type="PROSITE" id="PS00671">
    <property type="entry name" value="D_2_HYDROXYACID_DH_3"/>
    <property type="match status" value="1"/>
</dbReference>
<dbReference type="SUPFAM" id="SSF52283">
    <property type="entry name" value="Formate/glycerate dehydrogenase catalytic domain-like"/>
    <property type="match status" value="1"/>
</dbReference>
<dbReference type="CDD" id="cd12148">
    <property type="entry name" value="fungal_TF_MHR"/>
    <property type="match status" value="1"/>
</dbReference>
<feature type="compositionally biased region" description="Polar residues" evidence="7">
    <location>
        <begin position="736"/>
        <end position="768"/>
    </location>
</feature>
<dbReference type="KEGG" id="tasa:A1Q1_01726"/>
<reference evidence="9 10" key="1">
    <citation type="journal article" date="2012" name="Eukaryot. Cell">
        <title>Draft genome sequence of CBS 2479, the standard type strain of Trichosporon asahii.</title>
        <authorList>
            <person name="Yang R.Y."/>
            <person name="Li H.T."/>
            <person name="Zhu H."/>
            <person name="Zhou G.P."/>
            <person name="Wang M."/>
            <person name="Wang L."/>
        </authorList>
    </citation>
    <scope>NUCLEOTIDE SEQUENCE [LARGE SCALE GENOMIC DNA]</scope>
    <source>
        <strain evidence="10">ATCC 90039 / CBS 2479 / JCM 2466 / KCTC 7840 / NCYC 2677 / UAMH 7654</strain>
    </source>
</reference>
<dbReference type="GeneID" id="25985240"/>
<dbReference type="GO" id="GO:0000981">
    <property type="term" value="F:DNA-binding transcription factor activity, RNA polymerase II-specific"/>
    <property type="evidence" value="ECO:0007669"/>
    <property type="project" value="InterPro"/>
</dbReference>
<comment type="caution">
    <text evidence="9">The sequence shown here is derived from an EMBL/GenBank/DDBJ whole genome shotgun (WGS) entry which is preliminary data.</text>
</comment>
<dbReference type="HOGENOM" id="CLU_272640_0_0_1"/>
<dbReference type="FunFam" id="3.40.50.720:FF:000606">
    <property type="entry name" value="Chromosome 15, whole genome shotgun sequence"/>
    <property type="match status" value="1"/>
</dbReference>
<dbReference type="CDD" id="cd00067">
    <property type="entry name" value="GAL4"/>
    <property type="match status" value="1"/>
</dbReference>
<evidence type="ECO:0000256" key="2">
    <source>
        <dbReference type="ARBA" id="ARBA00022723"/>
    </source>
</evidence>
<dbReference type="GO" id="GO:0051287">
    <property type="term" value="F:NAD binding"/>
    <property type="evidence" value="ECO:0007669"/>
    <property type="project" value="InterPro"/>
</dbReference>
<keyword evidence="2" id="KW-0479">Metal-binding</keyword>
<dbReference type="Pfam" id="PF04082">
    <property type="entry name" value="Fungal_trans"/>
    <property type="match status" value="1"/>
</dbReference>
<accession>J6F1P4</accession>
<dbReference type="EMBL" id="ALBS01000178">
    <property type="protein sequence ID" value="EJT49077.1"/>
    <property type="molecule type" value="Genomic_DNA"/>
</dbReference>
<feature type="region of interest" description="Disordered" evidence="7">
    <location>
        <begin position="736"/>
        <end position="825"/>
    </location>
</feature>
<feature type="compositionally biased region" description="Polar residues" evidence="7">
    <location>
        <begin position="795"/>
        <end position="811"/>
    </location>
</feature>
<sequence length="1184" mass="130647">MQDGDPHRVLARNAACHQCRRRKLKCDAMRPTCGNCRKPRQRGPIKYEPPEPCTWDEIRDPSARTLRKRENKRRKMHELEAPQDGFQQPWQDQQQPQSQQQQQQNLSQAGPSQPHGSQGQIPTLSQSYEEQDHDNLYQEPYNQTPVITEPINGLGMTGTGQPFQPGPSVIYPSTFASNQFNSPVHPNGSAGEASGSRLPSRAPETKPTFSGGLIWPDWPQNLPSPAVVDHVVNVFFDRVPTVPKMFNRAHLFSSLQLPPWHPNFPNTMVLHGILAITAPFLSPETVASREYFPVGTKASETLHPEHDLNMESSMRSIPFISVMGGQIVDQSNALTRFQMWHRRRCLQGVGDAVNSGDILAGVQSLTLAVQMDFANGWFTDVFMESACAVRMALPQYLHLSSLKERDSLLHNPVLVAPAQSALEQAEQDRTWWLTYYVERMSTCGTAWPTAVADNEISVEMPVIQHIYDTSSHDGLVGVQSFKSPDFYSEHPPQHMDSLNLLIKAMRLYGETSTFIRRYTQDTHTYARYLSDPELRRLMMDINTFRMSFPPQLRRPMQPTRDGGEAIDADLFTAISLTHACVLNLGQALITHLTWNDEAAKMILSAVRAILSLLFDLQATSYDFNSFIWGQATRCLLRFINSARLSNNHVASNVFEAEVQEFHRAHVLYAQRHPLAVRHLKLVETFKEQVAKLADDQVRLVPTHDLIFDAEYGIKAARRKSISSLTSPVVAEALATPTPSQTGSLHSAGSQTSPAATSAQQVPQSNQKLGTAAAGQHRSASQPVTGSARVKMSPNPRVNPNGTPNGLSNTLPETARDFQADPSTRNVGPEAMAKLEASPFELIVNPEDAAPERSWVLEHLKDPEVAAACIMHGQASDKVDKEFIDACGPGVKCISTFSVGFVDAIVPRPWSSFVGLGRLIPDHIDVPLANKKGIKIGHTPGVLSDAVADITIALLLMAMRRMGEGIEIVKEGRWPQIPWAPFVMCGPSIGHPNLTIGFLGFGRISQVTLDRLVAFTNKDQPPKILYTSSKARPNQAEIDADFSKQWDGKVASVSRVEADELAEKSDIVIVLCALNESTKDLVNKDFLKKMKKTAVLVNSARGPIVNSDDLADALDQGEIFAAGLDVITGEPNISPDHRLVKHPKCVVIPHMGSADYDTRNAMADLCVRNAIAGAEGKPLPAEVKV</sequence>
<dbReference type="SUPFAM" id="SSF57701">
    <property type="entry name" value="Zn2/Cys6 DNA-binding domain"/>
    <property type="match status" value="1"/>
</dbReference>
<dbReference type="InterPro" id="IPR006139">
    <property type="entry name" value="D-isomer_2_OHA_DH_cat_dom"/>
</dbReference>
<keyword evidence="3" id="KW-0560">Oxidoreductase</keyword>
<gene>
    <name evidence="9" type="ORF">A1Q1_01726</name>
</gene>
<feature type="compositionally biased region" description="Basic residues" evidence="7">
    <location>
        <begin position="65"/>
        <end position="76"/>
    </location>
</feature>
<dbReference type="Pfam" id="PF02826">
    <property type="entry name" value="2-Hacid_dh_C"/>
    <property type="match status" value="1"/>
</dbReference>
<dbReference type="GO" id="GO:0003677">
    <property type="term" value="F:DNA binding"/>
    <property type="evidence" value="ECO:0007669"/>
    <property type="project" value="InterPro"/>
</dbReference>
<dbReference type="Proteomes" id="UP000002748">
    <property type="component" value="Unassembled WGS sequence"/>
</dbReference>
<dbReference type="InterPro" id="IPR050815">
    <property type="entry name" value="TF_fung"/>
</dbReference>
<keyword evidence="4" id="KW-0805">Transcription regulation</keyword>
<evidence type="ECO:0000313" key="10">
    <source>
        <dbReference type="Proteomes" id="UP000002748"/>
    </source>
</evidence>
<dbReference type="InterPro" id="IPR001138">
    <property type="entry name" value="Zn2Cys6_DnaBD"/>
</dbReference>
<dbReference type="GO" id="GO:0016616">
    <property type="term" value="F:oxidoreductase activity, acting on the CH-OH group of donors, NAD or NADP as acceptor"/>
    <property type="evidence" value="ECO:0007669"/>
    <property type="project" value="InterPro"/>
</dbReference>
<evidence type="ECO:0000256" key="5">
    <source>
        <dbReference type="ARBA" id="ARBA00023163"/>
    </source>
</evidence>
<evidence type="ECO:0000256" key="6">
    <source>
        <dbReference type="ARBA" id="ARBA00023242"/>
    </source>
</evidence>
<dbReference type="InterPro" id="IPR029753">
    <property type="entry name" value="D-isomer_DH_CS"/>
</dbReference>
<evidence type="ECO:0000313" key="9">
    <source>
        <dbReference type="EMBL" id="EJT49077.1"/>
    </source>
</evidence>
<dbReference type="GO" id="GO:0008270">
    <property type="term" value="F:zinc ion binding"/>
    <property type="evidence" value="ECO:0007669"/>
    <property type="project" value="InterPro"/>
</dbReference>
<dbReference type="Gene3D" id="4.10.240.10">
    <property type="entry name" value="Zn(2)-C6 fungal-type DNA-binding domain"/>
    <property type="match status" value="1"/>
</dbReference>
<dbReference type="InterPro" id="IPR036864">
    <property type="entry name" value="Zn2-C6_fun-type_DNA-bd_sf"/>
</dbReference>
<evidence type="ECO:0000256" key="4">
    <source>
        <dbReference type="ARBA" id="ARBA00023015"/>
    </source>
</evidence>
<comment type="subcellular location">
    <subcellularLocation>
        <location evidence="1">Nucleus</location>
    </subcellularLocation>
</comment>
<dbReference type="CDD" id="cd05301">
    <property type="entry name" value="GDH"/>
    <property type="match status" value="1"/>
</dbReference>
<dbReference type="VEuPathDB" id="FungiDB:A1Q1_01726"/>
<dbReference type="SMART" id="SM00066">
    <property type="entry name" value="GAL4"/>
    <property type="match status" value="1"/>
</dbReference>
<keyword evidence="6" id="KW-0539">Nucleus</keyword>
<dbReference type="Pfam" id="PF00389">
    <property type="entry name" value="2-Hacid_dh"/>
    <property type="match status" value="1"/>
</dbReference>
<proteinExistence type="predicted"/>
<protein>
    <recommendedName>
        <fullName evidence="8">Zn(2)-C6 fungal-type domain-containing protein</fullName>
    </recommendedName>
</protein>